<evidence type="ECO:0000256" key="3">
    <source>
        <dbReference type="ARBA" id="ARBA00022737"/>
    </source>
</evidence>
<feature type="disulfide bond" evidence="6">
    <location>
        <begin position="537"/>
        <end position="554"/>
    </location>
</feature>
<organism evidence="10 11">
    <name type="scientific">Porites lobata</name>
    <dbReference type="NCBI Taxonomy" id="104759"/>
    <lineage>
        <taxon>Eukaryota</taxon>
        <taxon>Metazoa</taxon>
        <taxon>Cnidaria</taxon>
        <taxon>Anthozoa</taxon>
        <taxon>Hexacorallia</taxon>
        <taxon>Scleractinia</taxon>
        <taxon>Fungiina</taxon>
        <taxon>Poritidae</taxon>
        <taxon>Porites</taxon>
    </lineage>
</organism>
<accession>A0ABN8NH77</accession>
<dbReference type="SUPFAM" id="SSF49785">
    <property type="entry name" value="Galactose-binding domain-like"/>
    <property type="match status" value="1"/>
</dbReference>
<dbReference type="EMBL" id="CALNXK010000020">
    <property type="protein sequence ID" value="CAH3107530.1"/>
    <property type="molecule type" value="Genomic_DNA"/>
</dbReference>
<comment type="caution">
    <text evidence="10">The sequence shown here is derived from an EMBL/GenBank/DDBJ whole genome shotgun (WGS) entry which is preliminary data.</text>
</comment>
<evidence type="ECO:0000313" key="11">
    <source>
        <dbReference type="Proteomes" id="UP001159405"/>
    </source>
</evidence>
<feature type="domain" description="EGF-like" evidence="9">
    <location>
        <begin position="610"/>
        <end position="653"/>
    </location>
</feature>
<dbReference type="InterPro" id="IPR009030">
    <property type="entry name" value="Growth_fac_rcpt_cys_sf"/>
</dbReference>
<dbReference type="Pfam" id="PF00754">
    <property type="entry name" value="F5_F8_type_C"/>
    <property type="match status" value="1"/>
</dbReference>
<feature type="signal peptide" evidence="7">
    <location>
        <begin position="1"/>
        <end position="24"/>
    </location>
</feature>
<dbReference type="PROSITE" id="PS01186">
    <property type="entry name" value="EGF_2"/>
    <property type="match status" value="8"/>
</dbReference>
<evidence type="ECO:0000313" key="10">
    <source>
        <dbReference type="EMBL" id="CAH3107530.1"/>
    </source>
</evidence>
<feature type="domain" description="EGF-like" evidence="9">
    <location>
        <begin position="740"/>
        <end position="781"/>
    </location>
</feature>
<dbReference type="PANTHER" id="PTHR24042:SF5">
    <property type="entry name" value="EGF-LIKE CALCIUM-BINDING DOMAIN-CONTAINING PROTEIN"/>
    <property type="match status" value="1"/>
</dbReference>
<evidence type="ECO:0000259" key="8">
    <source>
        <dbReference type="PROSITE" id="PS50022"/>
    </source>
</evidence>
<dbReference type="Pfam" id="PF07645">
    <property type="entry name" value="EGF_CA"/>
    <property type="match status" value="8"/>
</dbReference>
<dbReference type="InterPro" id="IPR000742">
    <property type="entry name" value="EGF"/>
</dbReference>
<feature type="domain" description="EGF-like" evidence="9">
    <location>
        <begin position="828"/>
        <end position="868"/>
    </location>
</feature>
<evidence type="ECO:0000256" key="7">
    <source>
        <dbReference type="SAM" id="SignalP"/>
    </source>
</evidence>
<dbReference type="InterPro" id="IPR000152">
    <property type="entry name" value="EGF-type_Asp/Asn_hydroxyl_site"/>
</dbReference>
<evidence type="ECO:0000256" key="2">
    <source>
        <dbReference type="ARBA" id="ARBA00022729"/>
    </source>
</evidence>
<dbReference type="Gene3D" id="2.10.25.10">
    <property type="entry name" value="Laminin"/>
    <property type="match status" value="12"/>
</dbReference>
<keyword evidence="11" id="KW-1185">Reference proteome</keyword>
<dbReference type="InterPro" id="IPR024731">
    <property type="entry name" value="NELL2-like_EGF"/>
</dbReference>
<feature type="domain" description="F5/8 type C" evidence="8">
    <location>
        <begin position="27"/>
        <end position="169"/>
    </location>
</feature>
<evidence type="ECO:0000256" key="1">
    <source>
        <dbReference type="ARBA" id="ARBA00022536"/>
    </source>
</evidence>
<name>A0ABN8NH77_9CNID</name>
<comment type="caution">
    <text evidence="6">Lacks conserved residue(s) required for the propagation of feature annotation.</text>
</comment>
<dbReference type="SMART" id="SM00181">
    <property type="entry name" value="EGF"/>
    <property type="match status" value="11"/>
</dbReference>
<feature type="domain" description="EGF-like" evidence="9">
    <location>
        <begin position="869"/>
        <end position="907"/>
    </location>
</feature>
<dbReference type="InterPro" id="IPR051586">
    <property type="entry name" value="PKC-binding_NELL"/>
</dbReference>
<dbReference type="InterPro" id="IPR001881">
    <property type="entry name" value="EGF-like_Ca-bd_dom"/>
</dbReference>
<dbReference type="InterPro" id="IPR000421">
    <property type="entry name" value="FA58C"/>
</dbReference>
<keyword evidence="4 6" id="KW-1015">Disulfide bond</keyword>
<dbReference type="PROSITE" id="PS50022">
    <property type="entry name" value="FA58C_3"/>
    <property type="match status" value="1"/>
</dbReference>
<feature type="domain" description="EGF-like" evidence="9">
    <location>
        <begin position="569"/>
        <end position="609"/>
    </location>
</feature>
<dbReference type="SUPFAM" id="SSF57184">
    <property type="entry name" value="Growth factor receptor domain"/>
    <property type="match status" value="4"/>
</dbReference>
<feature type="chain" id="PRO_5045471939" evidence="7">
    <location>
        <begin position="25"/>
        <end position="940"/>
    </location>
</feature>
<dbReference type="PROSITE" id="PS50026">
    <property type="entry name" value="EGF_3"/>
    <property type="match status" value="11"/>
</dbReference>
<dbReference type="PROSITE" id="PS00010">
    <property type="entry name" value="ASX_HYDROXYL"/>
    <property type="match status" value="10"/>
</dbReference>
<keyword evidence="3" id="KW-0677">Repeat</keyword>
<keyword evidence="1 6" id="KW-0245">EGF-like domain</keyword>
<evidence type="ECO:0000256" key="6">
    <source>
        <dbReference type="PROSITE-ProRule" id="PRU00076"/>
    </source>
</evidence>
<evidence type="ECO:0000256" key="5">
    <source>
        <dbReference type="ARBA" id="ARBA00023180"/>
    </source>
</evidence>
<dbReference type="InterPro" id="IPR049883">
    <property type="entry name" value="NOTCH1_EGF-like"/>
</dbReference>
<feature type="domain" description="EGF-like" evidence="9">
    <location>
        <begin position="696"/>
        <end position="739"/>
    </location>
</feature>
<dbReference type="Pfam" id="PF12947">
    <property type="entry name" value="EGF_3"/>
    <property type="match status" value="3"/>
</dbReference>
<dbReference type="PANTHER" id="PTHR24042">
    <property type="entry name" value="NEL HOMOLOG"/>
    <property type="match status" value="1"/>
</dbReference>
<feature type="domain" description="EGF-like" evidence="9">
    <location>
        <begin position="524"/>
        <end position="568"/>
    </location>
</feature>
<sequence length="940" mass="107001">MKPCCVKASFLFLLSCHLVLEATSRYCGKELIGYNKIGNQNIKASTVDRFAQTYEARMHGGNGWIPDRNDKHPYLEIDLGSLFLVCGFEVRGCRRSWPTRYRVQVTPEKDYWDSWNYIKPEFYGGKNENDKVYSVARERKVGRYVRIFPYGFKLDRTGRLCMKVEIYGNPYLRVGDEVFVMENQITMSYKKTSIKKINLDTYKVEVHDRNEPLSYYPDYTQVIPSHLPLETEIRENCCVLTPGYHYVAGRVHEIKGNKYRVEKLIDANRDYKGQTIRLHSFEREKLRVIFSAWCEKVEFFARVSKLRSRVSYGRIVSVDSKLVFLENAQGGLHRLSYKTQDAFFVSKREVRPDDVEPKKTKLWLPNMYGYLEPVTAPNKIILSLWIKRKPRIVWYKENDDKPDVCKDEAGLCYNSRIPFTVVRQNCTIPKIWDGIKCTDEDECKTGMAACALHAICKDTHGFYECECKAGLTGKNPRIEDCKDVNECDNKKNCHKDAICENTFGSFHCHCKRGFKGDGRHKCVEIDRCTILSNKHYCEKHKNAICKNFPGKYQCVCKHGFHGNFKQCKDLDECTSRKHQCSRHGNCINTIGSYTCKCKSGYQGDGLKCEDKVECKEPSKSRSCHAHGRCVDTVGGYKCECKEGYYGDGVKSCVLANECKLGIHKCHKTLATCVNTHQSYECHCNKGFEGDGRTCEDVDECSKKQHPCDLKAKGVECLNTDGSYKCVCAKGFSGDGKQCVDIDECKLGSHNCVKNAICVNLDGRFSCKCRYGFWGDATKKCEAQTPCLRALPHCDVPIKAECRHLPDNTFECVCKPGFTGDGFLRECVDVDECLNKEDYCSKHAVCTNLLGSFSCQCNDGFKGNGFECEDINECDSNKNKCPPNSDCVNTNGSFTCKCQSGFTGENPHKECLDLDECTLDRICDYGQRCTNTHGSYKCSST</sequence>
<keyword evidence="2 7" id="KW-0732">Signal</keyword>
<protein>
    <submittedName>
        <fullName evidence="10">Uncharacterized protein</fullName>
    </submittedName>
</protein>
<evidence type="ECO:0000256" key="4">
    <source>
        <dbReference type="ARBA" id="ARBA00023157"/>
    </source>
</evidence>
<dbReference type="PROSITE" id="PS01187">
    <property type="entry name" value="EGF_CA"/>
    <property type="match status" value="3"/>
</dbReference>
<dbReference type="InterPro" id="IPR008979">
    <property type="entry name" value="Galactose-bd-like_sf"/>
</dbReference>
<dbReference type="CDD" id="cd00054">
    <property type="entry name" value="EGF_CA"/>
    <property type="match status" value="9"/>
</dbReference>
<proteinExistence type="predicted"/>
<gene>
    <name evidence="10" type="ORF">PLOB_00016700</name>
</gene>
<evidence type="ECO:0000259" key="9">
    <source>
        <dbReference type="PROSITE" id="PS50026"/>
    </source>
</evidence>
<keyword evidence="5" id="KW-0325">Glycoprotein</keyword>
<feature type="domain" description="EGF-like" evidence="9">
    <location>
        <begin position="439"/>
        <end position="477"/>
    </location>
</feature>
<dbReference type="Gene3D" id="2.60.120.260">
    <property type="entry name" value="Galactose-binding domain-like"/>
    <property type="match status" value="1"/>
</dbReference>
<feature type="domain" description="EGF-like" evidence="9">
    <location>
        <begin position="654"/>
        <end position="695"/>
    </location>
</feature>
<feature type="domain" description="EGF-like" evidence="9">
    <location>
        <begin position="483"/>
        <end position="523"/>
    </location>
</feature>
<feature type="domain" description="EGF-like" evidence="9">
    <location>
        <begin position="782"/>
        <end position="823"/>
    </location>
</feature>
<reference evidence="10 11" key="1">
    <citation type="submission" date="2022-05" db="EMBL/GenBank/DDBJ databases">
        <authorList>
            <consortium name="Genoscope - CEA"/>
            <person name="William W."/>
        </authorList>
    </citation>
    <scope>NUCLEOTIDE SEQUENCE [LARGE SCALE GENOMIC DNA]</scope>
</reference>
<dbReference type="InterPro" id="IPR018097">
    <property type="entry name" value="EGF_Ca-bd_CS"/>
</dbReference>
<dbReference type="SMART" id="SM00179">
    <property type="entry name" value="EGF_CA"/>
    <property type="match status" value="11"/>
</dbReference>
<dbReference type="Proteomes" id="UP001159405">
    <property type="component" value="Unassembled WGS sequence"/>
</dbReference>